<evidence type="ECO:0000313" key="1">
    <source>
        <dbReference type="EMBL" id="GEO08576.1"/>
    </source>
</evidence>
<dbReference type="AlphaFoldDB" id="A0A512B9D5"/>
<reference evidence="1 2" key="1">
    <citation type="submission" date="2019-07" db="EMBL/GenBank/DDBJ databases">
        <title>Whole genome shotgun sequence of Segetibacter aerophilus NBRC 106135.</title>
        <authorList>
            <person name="Hosoyama A."/>
            <person name="Uohara A."/>
            <person name="Ohji S."/>
            <person name="Ichikawa N."/>
        </authorList>
    </citation>
    <scope>NUCLEOTIDE SEQUENCE [LARGE SCALE GENOMIC DNA]</scope>
    <source>
        <strain evidence="1 2">NBRC 106135</strain>
    </source>
</reference>
<sequence>MDLLGYASFAIPGLGELSDLVFAPISAFVFYKMFGGLKGTFGGIFNFVEEILPFSDFIPSFSIMWLWQYFTANSKTVLSKQV</sequence>
<protein>
    <submittedName>
        <fullName evidence="1">Uncharacterized protein</fullName>
    </submittedName>
</protein>
<comment type="caution">
    <text evidence="1">The sequence shown here is derived from an EMBL/GenBank/DDBJ whole genome shotgun (WGS) entry which is preliminary data.</text>
</comment>
<dbReference type="EMBL" id="BJYT01000002">
    <property type="protein sequence ID" value="GEO08576.1"/>
    <property type="molecule type" value="Genomic_DNA"/>
</dbReference>
<name>A0A512B9D5_9BACT</name>
<evidence type="ECO:0000313" key="2">
    <source>
        <dbReference type="Proteomes" id="UP000321513"/>
    </source>
</evidence>
<proteinExistence type="predicted"/>
<keyword evidence="2" id="KW-1185">Reference proteome</keyword>
<gene>
    <name evidence="1" type="ORF">SAE01_10720</name>
</gene>
<dbReference type="Proteomes" id="UP000321513">
    <property type="component" value="Unassembled WGS sequence"/>
</dbReference>
<accession>A0A512B9D5</accession>
<organism evidence="1 2">
    <name type="scientific">Segetibacter aerophilus</name>
    <dbReference type="NCBI Taxonomy" id="670293"/>
    <lineage>
        <taxon>Bacteria</taxon>
        <taxon>Pseudomonadati</taxon>
        <taxon>Bacteroidota</taxon>
        <taxon>Chitinophagia</taxon>
        <taxon>Chitinophagales</taxon>
        <taxon>Chitinophagaceae</taxon>
        <taxon>Segetibacter</taxon>
    </lineage>
</organism>